<feature type="compositionally biased region" description="Polar residues" evidence="1">
    <location>
        <begin position="433"/>
        <end position="446"/>
    </location>
</feature>
<evidence type="ECO:0000256" key="2">
    <source>
        <dbReference type="SAM" id="Phobius"/>
    </source>
</evidence>
<evidence type="ECO:0000313" key="4">
    <source>
        <dbReference type="Proteomes" id="UP000053593"/>
    </source>
</evidence>
<keyword evidence="2" id="KW-0812">Transmembrane</keyword>
<evidence type="ECO:0000256" key="1">
    <source>
        <dbReference type="SAM" id="MobiDB-lite"/>
    </source>
</evidence>
<keyword evidence="2" id="KW-0472">Membrane</keyword>
<keyword evidence="2" id="KW-1133">Transmembrane helix</keyword>
<dbReference type="OrthoDB" id="10656780at2759"/>
<reference evidence="3 4" key="1">
    <citation type="submission" date="2014-04" db="EMBL/GenBank/DDBJ databases">
        <title>Evolutionary Origins and Diversification of the Mycorrhizal Mutualists.</title>
        <authorList>
            <consortium name="DOE Joint Genome Institute"/>
            <consortium name="Mycorrhizal Genomics Consortium"/>
            <person name="Kohler A."/>
            <person name="Kuo A."/>
            <person name="Nagy L.G."/>
            <person name="Floudas D."/>
            <person name="Copeland A."/>
            <person name="Barry K.W."/>
            <person name="Cichocki N."/>
            <person name="Veneault-Fourrey C."/>
            <person name="LaButti K."/>
            <person name="Lindquist E.A."/>
            <person name="Lipzen A."/>
            <person name="Lundell T."/>
            <person name="Morin E."/>
            <person name="Murat C."/>
            <person name="Riley R."/>
            <person name="Ohm R."/>
            <person name="Sun H."/>
            <person name="Tunlid A."/>
            <person name="Henrissat B."/>
            <person name="Grigoriev I.V."/>
            <person name="Hibbett D.S."/>
            <person name="Martin F."/>
        </authorList>
    </citation>
    <scope>NUCLEOTIDE SEQUENCE [LARGE SCALE GENOMIC DNA]</scope>
    <source>
        <strain evidence="3 4">FD-317 M1</strain>
    </source>
</reference>
<gene>
    <name evidence="3" type="ORF">GYMLUDRAFT_73388</name>
</gene>
<dbReference type="Proteomes" id="UP000053593">
    <property type="component" value="Unassembled WGS sequence"/>
</dbReference>
<organism evidence="3 4">
    <name type="scientific">Collybiopsis luxurians FD-317 M1</name>
    <dbReference type="NCBI Taxonomy" id="944289"/>
    <lineage>
        <taxon>Eukaryota</taxon>
        <taxon>Fungi</taxon>
        <taxon>Dikarya</taxon>
        <taxon>Basidiomycota</taxon>
        <taxon>Agaricomycotina</taxon>
        <taxon>Agaricomycetes</taxon>
        <taxon>Agaricomycetidae</taxon>
        <taxon>Agaricales</taxon>
        <taxon>Marasmiineae</taxon>
        <taxon>Omphalotaceae</taxon>
        <taxon>Collybiopsis</taxon>
        <taxon>Collybiopsis luxurians</taxon>
    </lineage>
</organism>
<dbReference type="Gene3D" id="2.60.120.260">
    <property type="entry name" value="Galactose-binding domain-like"/>
    <property type="match status" value="1"/>
</dbReference>
<protein>
    <submittedName>
        <fullName evidence="3">Uncharacterized protein</fullName>
    </submittedName>
</protein>
<keyword evidence="4" id="KW-1185">Reference proteome</keyword>
<feature type="region of interest" description="Disordered" evidence="1">
    <location>
        <begin position="289"/>
        <end position="313"/>
    </location>
</feature>
<accession>A0A0D0CFP4</accession>
<sequence length="478" mass="50940">MADFCLRIDDTDPRIHYSGPWQTLTNTTNPKDFPSSTFYNGTLHGTGSNSTTFSFSYQGLPTVAIFGNATGLSGNIPVSCSLENSKGKSIASSFNFNSVLDAPLCSFAGNTGAGTAVPDSYVLKFNTANGTVNSSDPQICIDYIVYQPFSNVSLGNQDVVQVGNCLSLNQFQDLQFGPGWESGGRLSGQMVDSLKTSLAGSPITLKFNGTSVGLEAVNNGSSGTGHYSLDGNDPVGFFLSQSIAPSRPNNYLLFLESSLTPAEHTLTVQTDGDGGSLVVNSLFYTPFASREQTGPSSSNLPAPTAPSGREGSENHSKAIIAGVIAGVAAVLLMLASVFFVLRRRRQSRAFSYSLEVPPSSYMRRNSSPQDLGEMIYTNFKQMPLADSSASSVGAPTSDISRAPSVRLSTLKLQQRLEVQSQLRKEEELARNQAGPSNTSRDMTMIQSPIHVDSGLRLGPQGEIRNTELQGAPPQYTAE</sequence>
<proteinExistence type="predicted"/>
<evidence type="ECO:0000313" key="3">
    <source>
        <dbReference type="EMBL" id="KIK61404.1"/>
    </source>
</evidence>
<feature type="compositionally biased region" description="Polar residues" evidence="1">
    <location>
        <begin position="290"/>
        <end position="301"/>
    </location>
</feature>
<feature type="region of interest" description="Disordered" evidence="1">
    <location>
        <begin position="423"/>
        <end position="478"/>
    </location>
</feature>
<dbReference type="CDD" id="cd12087">
    <property type="entry name" value="TM_EGFR-like"/>
    <property type="match status" value="1"/>
</dbReference>
<dbReference type="AlphaFoldDB" id="A0A0D0CFP4"/>
<feature type="transmembrane region" description="Helical" evidence="2">
    <location>
        <begin position="319"/>
        <end position="341"/>
    </location>
</feature>
<name>A0A0D0CFP4_9AGAR</name>
<dbReference type="EMBL" id="KN834771">
    <property type="protein sequence ID" value="KIK61404.1"/>
    <property type="molecule type" value="Genomic_DNA"/>
</dbReference>
<dbReference type="HOGENOM" id="CLU_616848_0_0_1"/>